<dbReference type="InterPro" id="IPR049304">
    <property type="entry name" value="Gly_rich_dom"/>
</dbReference>
<accession>Q2VZ92</accession>
<evidence type="ECO:0000313" key="4">
    <source>
        <dbReference type="Proteomes" id="UP000007058"/>
    </source>
</evidence>
<organism evidence="3 4">
    <name type="scientific">Paramagnetospirillum magneticum (strain ATCC 700264 / AMB-1)</name>
    <name type="common">Magnetospirillum magneticum</name>
    <dbReference type="NCBI Taxonomy" id="342108"/>
    <lineage>
        <taxon>Bacteria</taxon>
        <taxon>Pseudomonadati</taxon>
        <taxon>Pseudomonadota</taxon>
        <taxon>Alphaproteobacteria</taxon>
        <taxon>Rhodospirillales</taxon>
        <taxon>Magnetospirillaceae</taxon>
        <taxon>Paramagnetospirillum</taxon>
    </lineage>
</organism>
<feature type="region of interest" description="Disordered" evidence="1">
    <location>
        <begin position="257"/>
        <end position="307"/>
    </location>
</feature>
<dbReference type="Pfam" id="PF21722">
    <property type="entry name" value="Gly_rich_2"/>
    <property type="match status" value="1"/>
</dbReference>
<proteinExistence type="predicted"/>
<evidence type="ECO:0000259" key="2">
    <source>
        <dbReference type="Pfam" id="PF21722"/>
    </source>
</evidence>
<dbReference type="EMBL" id="AP007255">
    <property type="protein sequence ID" value="BAE53083.1"/>
    <property type="molecule type" value="Genomic_DNA"/>
</dbReference>
<keyword evidence="4" id="KW-1185">Reference proteome</keyword>
<evidence type="ECO:0000313" key="3">
    <source>
        <dbReference type="EMBL" id="BAE53083.1"/>
    </source>
</evidence>
<protein>
    <submittedName>
        <fullName evidence="3">Phage-related tail fibre protein</fullName>
    </submittedName>
</protein>
<dbReference type="STRING" id="342108.amb4279"/>
<evidence type="ECO:0000256" key="1">
    <source>
        <dbReference type="SAM" id="MobiDB-lite"/>
    </source>
</evidence>
<feature type="compositionally biased region" description="Gly residues" evidence="1">
    <location>
        <begin position="296"/>
        <end position="307"/>
    </location>
</feature>
<gene>
    <name evidence="3" type="ordered locus">amb4279</name>
</gene>
<dbReference type="AlphaFoldDB" id="Q2VZ92"/>
<sequence length="321" mass="30463">MQASDIGTSLQAHDSDLDWVAANLSAAGRALIDDADAAAQRATLGLAAVAASGSYTDLSNKPALGSAAALNAGTGANQVVQLDATGKLPAVDGSAVTNLNAGALASGTVPTARLGSGTADTSTFLRGDGTWAAVSGANAVLFFSGAQTFTTAGTSIWTVPTGVTSCFVELWGAGSGGNGLTGSSGCPYGGGYAARHVNGLTPGSSVSVTVGAGGLGSGGTGGVGGTSSFGTYVSATGGVAHISPGIGSGGEINIASQPGEMGTGRRSGSAAPGGLFWKPGSGGQHSDTVNGTNGNQPGGAGGNGYNTAGGNGATGMVIVYW</sequence>
<name>Q2VZ92_PARM1</name>
<dbReference type="KEGG" id="mag:amb4279"/>
<reference evidence="3 4" key="1">
    <citation type="journal article" date="2005" name="DNA Res.">
        <title>Complete genome sequence of the facultative anaerobic magnetotactic bacterium Magnetospirillum sp. strain AMB-1.</title>
        <authorList>
            <person name="Matsunaga T."/>
            <person name="Okamura Y."/>
            <person name="Fukuda Y."/>
            <person name="Wahyudi A.T."/>
            <person name="Murase Y."/>
            <person name="Takeyama H."/>
        </authorList>
    </citation>
    <scope>NUCLEOTIDE SEQUENCE [LARGE SCALE GENOMIC DNA]</scope>
    <source>
        <strain evidence="4">ATCC 700264 / AMB-1</strain>
    </source>
</reference>
<dbReference type="HOGENOM" id="CLU_865461_0_0_5"/>
<feature type="domain" description="Glycine-rich" evidence="2">
    <location>
        <begin position="150"/>
        <end position="312"/>
    </location>
</feature>
<dbReference type="Proteomes" id="UP000007058">
    <property type="component" value="Chromosome"/>
</dbReference>